<feature type="compositionally biased region" description="Basic and acidic residues" evidence="1">
    <location>
        <begin position="197"/>
        <end position="207"/>
    </location>
</feature>
<sequence length="544" mass="60433">MCDRVVLASLVCMSLCRSVEGPNKKTPVRLTEECLFSDVHNDDVCINFGRLVQNTTPSLTKDGERGELRTIAQLCSGSILAKSLGQASVTFALSDPKDIVRMPTSFLHFQDSCWHPSFLHHIHNPPRVQKRRETNGDREKEGQRVNRHNRCLRRAADNDDQRSDFCEVRARMLERDGYPAWAGRAASQSTASATDDAAERPKKEKGNDVGSSEGEVQVVLHIALRKRKDFSESCLQCILSIVGERAVIKQTEHGMNESTAMEDKEKAFQSKCEHRSCPTNQRVHSTMSALTNGHDDSQNIVGERVTIKQTEHGVSELTAMEDKEKAVSTEQTRREDAVSGGGGEVRSVHDERGMFTISNEDEHDERSSSSRSLSSGVVGLIVQTNHPRTCEGGWMVGCGHNVVHRFERNKDDGVVGVDQGTFWVFCIFKESGRTNCDVESIRISHLIIAIVLHAGCIQHINPFTSSRVNPSRMLVPTSTPTSLAARQISTGMRRQCRILRDARAAGEFGAPPISTRPSLLADGTDIPKSHSCCQPSRERYFREQ</sequence>
<accession>A0ABQ9Y1F5</accession>
<feature type="chain" id="PRO_5045397054" evidence="2">
    <location>
        <begin position="22"/>
        <end position="544"/>
    </location>
</feature>
<name>A0ABQ9Y1F5_9EUKA</name>
<comment type="caution">
    <text evidence="3">The sequence shown here is derived from an EMBL/GenBank/DDBJ whole genome shotgun (WGS) entry which is preliminary data.</text>
</comment>
<feature type="compositionally biased region" description="Low complexity" evidence="1">
    <location>
        <begin position="185"/>
        <end position="195"/>
    </location>
</feature>
<organism evidence="3 4">
    <name type="scientific">Blattamonas nauphoetae</name>
    <dbReference type="NCBI Taxonomy" id="2049346"/>
    <lineage>
        <taxon>Eukaryota</taxon>
        <taxon>Metamonada</taxon>
        <taxon>Preaxostyla</taxon>
        <taxon>Oxymonadida</taxon>
        <taxon>Blattamonas</taxon>
    </lineage>
</organism>
<keyword evidence="4" id="KW-1185">Reference proteome</keyword>
<evidence type="ECO:0000313" key="4">
    <source>
        <dbReference type="Proteomes" id="UP001281761"/>
    </source>
</evidence>
<evidence type="ECO:0000256" key="2">
    <source>
        <dbReference type="SAM" id="SignalP"/>
    </source>
</evidence>
<feature type="region of interest" description="Disordered" evidence="1">
    <location>
        <begin position="508"/>
        <end position="544"/>
    </location>
</feature>
<feature type="region of interest" description="Disordered" evidence="1">
    <location>
        <begin position="181"/>
        <end position="213"/>
    </location>
</feature>
<feature type="region of interest" description="Disordered" evidence="1">
    <location>
        <begin position="124"/>
        <end position="147"/>
    </location>
</feature>
<feature type="signal peptide" evidence="2">
    <location>
        <begin position="1"/>
        <end position="21"/>
    </location>
</feature>
<reference evidence="3 4" key="1">
    <citation type="journal article" date="2022" name="bioRxiv">
        <title>Genomics of Preaxostyla Flagellates Illuminates Evolutionary Transitions and the Path Towards Mitochondrial Loss.</title>
        <authorList>
            <person name="Novak L.V.F."/>
            <person name="Treitli S.C."/>
            <person name="Pyrih J."/>
            <person name="Halakuc P."/>
            <person name="Pipaliya S.V."/>
            <person name="Vacek V."/>
            <person name="Brzon O."/>
            <person name="Soukal P."/>
            <person name="Eme L."/>
            <person name="Dacks J.B."/>
            <person name="Karnkowska A."/>
            <person name="Elias M."/>
            <person name="Hampl V."/>
        </authorList>
    </citation>
    <scope>NUCLEOTIDE SEQUENCE [LARGE SCALE GENOMIC DNA]</scope>
    <source>
        <strain evidence="3">NAU3</strain>
        <tissue evidence="3">Gut</tissue>
    </source>
</reference>
<feature type="region of interest" description="Disordered" evidence="1">
    <location>
        <begin position="321"/>
        <end position="347"/>
    </location>
</feature>
<evidence type="ECO:0000313" key="3">
    <source>
        <dbReference type="EMBL" id="KAK2957569.1"/>
    </source>
</evidence>
<dbReference type="Proteomes" id="UP001281761">
    <property type="component" value="Unassembled WGS sequence"/>
</dbReference>
<feature type="compositionally biased region" description="Basic and acidic residues" evidence="1">
    <location>
        <begin position="321"/>
        <end position="337"/>
    </location>
</feature>
<evidence type="ECO:0000256" key="1">
    <source>
        <dbReference type="SAM" id="MobiDB-lite"/>
    </source>
</evidence>
<dbReference type="EMBL" id="JARBJD010000045">
    <property type="protein sequence ID" value="KAK2957569.1"/>
    <property type="molecule type" value="Genomic_DNA"/>
</dbReference>
<gene>
    <name evidence="3" type="ORF">BLNAU_7468</name>
</gene>
<proteinExistence type="predicted"/>
<protein>
    <submittedName>
        <fullName evidence="3">Uncharacterized protein</fullName>
    </submittedName>
</protein>
<keyword evidence="2" id="KW-0732">Signal</keyword>
<feature type="compositionally biased region" description="Basic and acidic residues" evidence="1">
    <location>
        <begin position="131"/>
        <end position="144"/>
    </location>
</feature>